<dbReference type="PANTHER" id="PTHR11548">
    <property type="entry name" value="THYMIDYLATE SYNTHASE 1"/>
    <property type="match status" value="1"/>
</dbReference>
<dbReference type="GO" id="GO:0006231">
    <property type="term" value="P:dTMP biosynthetic process"/>
    <property type="evidence" value="ECO:0007669"/>
    <property type="project" value="InterPro"/>
</dbReference>
<dbReference type="InterPro" id="IPR000398">
    <property type="entry name" value="Thymidylate_synthase"/>
</dbReference>
<dbReference type="SUPFAM" id="SSF55831">
    <property type="entry name" value="Thymidylate synthase/dCMP hydroxymethylase"/>
    <property type="match status" value="1"/>
</dbReference>
<evidence type="ECO:0000313" key="6">
    <source>
        <dbReference type="Proteomes" id="UP000059680"/>
    </source>
</evidence>
<dbReference type="SMR" id="A0A0P0Y4B5"/>
<dbReference type="InterPro" id="IPR045097">
    <property type="entry name" value="Thymidate_synth/dCMP_Mease"/>
</dbReference>
<keyword evidence="3" id="KW-0808">Transferase</keyword>
<dbReference type="GO" id="GO:0004799">
    <property type="term" value="F:thymidylate synthase activity"/>
    <property type="evidence" value="ECO:0007669"/>
    <property type="project" value="UniProtKB-EC"/>
</dbReference>
<evidence type="ECO:0000256" key="2">
    <source>
        <dbReference type="ARBA" id="ARBA00022603"/>
    </source>
</evidence>
<dbReference type="PaxDb" id="39947-A0A0P0Y4B5"/>
<dbReference type="InParanoid" id="A0A0P0Y4B5"/>
<dbReference type="InterPro" id="IPR036926">
    <property type="entry name" value="Thymidate_synth/dCMP_Mease_sf"/>
</dbReference>
<keyword evidence="6" id="KW-1185">Reference proteome</keyword>
<dbReference type="Gramene" id="Os11t0615250-00">
    <property type="protein sequence ID" value="Os11t0615250-00"/>
    <property type="gene ID" value="Os11g0615250"/>
</dbReference>
<dbReference type="Proteomes" id="UP000059680">
    <property type="component" value="Chromosome 11"/>
</dbReference>
<reference evidence="5 6" key="2">
    <citation type="journal article" date="2013" name="Plant Cell Physiol.">
        <title>Rice Annotation Project Database (RAP-DB): an integrative and interactive database for rice genomics.</title>
        <authorList>
            <person name="Sakai H."/>
            <person name="Lee S.S."/>
            <person name="Tanaka T."/>
            <person name="Numa H."/>
            <person name="Kim J."/>
            <person name="Kawahara Y."/>
            <person name="Wakimoto H."/>
            <person name="Yang C.C."/>
            <person name="Iwamoto M."/>
            <person name="Abe T."/>
            <person name="Yamada Y."/>
            <person name="Muto A."/>
            <person name="Inokuchi H."/>
            <person name="Ikemura T."/>
            <person name="Matsumoto T."/>
            <person name="Sasaki T."/>
            <person name="Itoh T."/>
        </authorList>
    </citation>
    <scope>NUCLEOTIDE SEQUENCE [LARGE SCALE GENOMIC DNA]</scope>
    <source>
        <strain evidence="6">cv. Nipponbare</strain>
    </source>
</reference>
<dbReference type="PANTHER" id="PTHR11548:SF2">
    <property type="entry name" value="THYMIDYLATE SYNTHASE"/>
    <property type="match status" value="1"/>
</dbReference>
<dbReference type="InterPro" id="IPR023451">
    <property type="entry name" value="Thymidate_synth/dCMP_Mease_dom"/>
</dbReference>
<protein>
    <recommendedName>
        <fullName evidence="1">thymidylate synthase</fullName>
        <ecNumber evidence="1">2.1.1.45</ecNumber>
    </recommendedName>
</protein>
<dbReference type="EMBL" id="AP014967">
    <property type="protein sequence ID" value="BAT14855.1"/>
    <property type="molecule type" value="Genomic_DNA"/>
</dbReference>
<reference evidence="5 6" key="3">
    <citation type="journal article" date="2013" name="Rice">
        <title>Improvement of the Oryza sativa Nipponbare reference genome using next generation sequence and optical map data.</title>
        <authorList>
            <person name="Kawahara Y."/>
            <person name="de la Bastide M."/>
            <person name="Hamilton J.P."/>
            <person name="Kanamori H."/>
            <person name="McCombie W.R."/>
            <person name="Ouyang S."/>
            <person name="Schwartz D.C."/>
            <person name="Tanaka T."/>
            <person name="Wu J."/>
            <person name="Zhou S."/>
            <person name="Childs K.L."/>
            <person name="Davidson R.M."/>
            <person name="Lin H."/>
            <person name="Quesada-Ocampo L."/>
            <person name="Vaillancourt B."/>
            <person name="Sakai H."/>
            <person name="Lee S.S."/>
            <person name="Kim J."/>
            <person name="Numa H."/>
            <person name="Itoh T."/>
            <person name="Buell C.R."/>
            <person name="Matsumoto T."/>
        </authorList>
    </citation>
    <scope>NUCLEOTIDE SEQUENCE [LARGE SCALE GENOMIC DNA]</scope>
    <source>
        <strain evidence="6">cv. Nipponbare</strain>
    </source>
</reference>
<evidence type="ECO:0000259" key="4">
    <source>
        <dbReference type="Pfam" id="PF00303"/>
    </source>
</evidence>
<dbReference type="AlphaFoldDB" id="A0A0P0Y4B5"/>
<evidence type="ECO:0000313" key="5">
    <source>
        <dbReference type="EMBL" id="BAT14855.1"/>
    </source>
</evidence>
<dbReference type="PRINTS" id="PR00108">
    <property type="entry name" value="THYMDSNTHASE"/>
</dbReference>
<keyword evidence="2" id="KW-0489">Methyltransferase</keyword>
<dbReference type="STRING" id="39947.A0A0P0Y4B5"/>
<dbReference type="Gene3D" id="3.30.572.10">
    <property type="entry name" value="Thymidylate synthase/dCMP hydroxymethylase domain"/>
    <property type="match status" value="1"/>
</dbReference>
<organism evidence="5 6">
    <name type="scientific">Oryza sativa subsp. japonica</name>
    <name type="common">Rice</name>
    <dbReference type="NCBI Taxonomy" id="39947"/>
    <lineage>
        <taxon>Eukaryota</taxon>
        <taxon>Viridiplantae</taxon>
        <taxon>Streptophyta</taxon>
        <taxon>Embryophyta</taxon>
        <taxon>Tracheophyta</taxon>
        <taxon>Spermatophyta</taxon>
        <taxon>Magnoliopsida</taxon>
        <taxon>Liliopsida</taxon>
        <taxon>Poales</taxon>
        <taxon>Poaceae</taxon>
        <taxon>BOP clade</taxon>
        <taxon>Oryzoideae</taxon>
        <taxon>Oryzeae</taxon>
        <taxon>Oryzinae</taxon>
        <taxon>Oryza</taxon>
        <taxon>Oryza sativa</taxon>
    </lineage>
</organism>
<dbReference type="Pfam" id="PF00303">
    <property type="entry name" value="Thymidylat_synt"/>
    <property type="match status" value="1"/>
</dbReference>
<accession>A0A0P0Y4B5</accession>
<gene>
    <name evidence="5" type="ordered locus">Os11g0615250</name>
    <name evidence="5" type="ORF">OSNPB_110615250</name>
</gene>
<reference evidence="6" key="1">
    <citation type="journal article" date="2005" name="Nature">
        <title>The map-based sequence of the rice genome.</title>
        <authorList>
            <consortium name="International rice genome sequencing project (IRGSP)"/>
            <person name="Matsumoto T."/>
            <person name="Wu J."/>
            <person name="Kanamori H."/>
            <person name="Katayose Y."/>
            <person name="Fujisawa M."/>
            <person name="Namiki N."/>
            <person name="Mizuno H."/>
            <person name="Yamamoto K."/>
            <person name="Antonio B.A."/>
            <person name="Baba T."/>
            <person name="Sakata K."/>
            <person name="Nagamura Y."/>
            <person name="Aoki H."/>
            <person name="Arikawa K."/>
            <person name="Arita K."/>
            <person name="Bito T."/>
            <person name="Chiden Y."/>
            <person name="Fujitsuka N."/>
            <person name="Fukunaka R."/>
            <person name="Hamada M."/>
            <person name="Harada C."/>
            <person name="Hayashi A."/>
            <person name="Hijishita S."/>
            <person name="Honda M."/>
            <person name="Hosokawa S."/>
            <person name="Ichikawa Y."/>
            <person name="Idonuma A."/>
            <person name="Iijima M."/>
            <person name="Ikeda M."/>
            <person name="Ikeno M."/>
            <person name="Ito K."/>
            <person name="Ito S."/>
            <person name="Ito T."/>
            <person name="Ito Y."/>
            <person name="Ito Y."/>
            <person name="Iwabuchi A."/>
            <person name="Kamiya K."/>
            <person name="Karasawa W."/>
            <person name="Kurita K."/>
            <person name="Katagiri S."/>
            <person name="Kikuta A."/>
            <person name="Kobayashi H."/>
            <person name="Kobayashi N."/>
            <person name="Machita K."/>
            <person name="Maehara T."/>
            <person name="Masukawa M."/>
            <person name="Mizubayashi T."/>
            <person name="Mukai Y."/>
            <person name="Nagasaki H."/>
            <person name="Nagata Y."/>
            <person name="Naito S."/>
            <person name="Nakashima M."/>
            <person name="Nakama Y."/>
            <person name="Nakamichi Y."/>
            <person name="Nakamura M."/>
            <person name="Meguro A."/>
            <person name="Negishi M."/>
            <person name="Ohta I."/>
            <person name="Ohta T."/>
            <person name="Okamoto M."/>
            <person name="Ono N."/>
            <person name="Saji S."/>
            <person name="Sakaguchi M."/>
            <person name="Sakai K."/>
            <person name="Shibata M."/>
            <person name="Shimokawa T."/>
            <person name="Song J."/>
            <person name="Takazaki Y."/>
            <person name="Terasawa K."/>
            <person name="Tsugane M."/>
            <person name="Tsuji K."/>
            <person name="Ueda S."/>
            <person name="Waki K."/>
            <person name="Yamagata H."/>
            <person name="Yamamoto M."/>
            <person name="Yamamoto S."/>
            <person name="Yamane H."/>
            <person name="Yoshiki S."/>
            <person name="Yoshihara R."/>
            <person name="Yukawa K."/>
            <person name="Zhong H."/>
            <person name="Yano M."/>
            <person name="Yuan Q."/>
            <person name="Ouyang S."/>
            <person name="Liu J."/>
            <person name="Jones K.M."/>
            <person name="Gansberger K."/>
            <person name="Moffat K."/>
            <person name="Hill J."/>
            <person name="Bera J."/>
            <person name="Fadrosh D."/>
            <person name="Jin S."/>
            <person name="Johri S."/>
            <person name="Kim M."/>
            <person name="Overton L."/>
            <person name="Reardon M."/>
            <person name="Tsitrin T."/>
            <person name="Vuong H."/>
            <person name="Weaver B."/>
            <person name="Ciecko A."/>
            <person name="Tallon L."/>
            <person name="Jackson J."/>
            <person name="Pai G."/>
            <person name="Aken S.V."/>
            <person name="Utterback T."/>
            <person name="Reidmuller S."/>
            <person name="Feldblyum T."/>
            <person name="Hsiao J."/>
            <person name="Zismann V."/>
            <person name="Iobst S."/>
            <person name="de Vazeille A.R."/>
            <person name="Buell C.R."/>
            <person name="Ying K."/>
            <person name="Li Y."/>
            <person name="Lu T."/>
            <person name="Huang Y."/>
            <person name="Zhao Q."/>
            <person name="Feng Q."/>
            <person name="Zhang L."/>
            <person name="Zhu J."/>
            <person name="Weng Q."/>
            <person name="Mu J."/>
            <person name="Lu Y."/>
            <person name="Fan D."/>
            <person name="Liu Y."/>
            <person name="Guan J."/>
            <person name="Zhang Y."/>
            <person name="Yu S."/>
            <person name="Liu X."/>
            <person name="Zhang Y."/>
            <person name="Hong G."/>
            <person name="Han B."/>
            <person name="Choisne N."/>
            <person name="Demange N."/>
            <person name="Orjeda G."/>
            <person name="Samain S."/>
            <person name="Cattolico L."/>
            <person name="Pelletier E."/>
            <person name="Couloux A."/>
            <person name="Segurens B."/>
            <person name="Wincker P."/>
            <person name="D'Hont A."/>
            <person name="Scarpelli C."/>
            <person name="Weissenbach J."/>
            <person name="Salanoubat M."/>
            <person name="Quetier F."/>
            <person name="Yu Y."/>
            <person name="Kim H.R."/>
            <person name="Rambo T."/>
            <person name="Currie J."/>
            <person name="Collura K."/>
            <person name="Luo M."/>
            <person name="Yang T."/>
            <person name="Ammiraju J.S.S."/>
            <person name="Engler F."/>
            <person name="Soderlund C."/>
            <person name="Wing R.A."/>
            <person name="Palmer L.E."/>
            <person name="de la Bastide M."/>
            <person name="Spiegel L."/>
            <person name="Nascimento L."/>
            <person name="Zutavern T."/>
            <person name="O'Shaughnessy A."/>
            <person name="Dike S."/>
            <person name="Dedhia N."/>
            <person name="Preston R."/>
            <person name="Balija V."/>
            <person name="McCombie W.R."/>
            <person name="Chow T."/>
            <person name="Chen H."/>
            <person name="Chung M."/>
            <person name="Chen C."/>
            <person name="Shaw J."/>
            <person name="Wu H."/>
            <person name="Hsiao K."/>
            <person name="Chao Y."/>
            <person name="Chu M."/>
            <person name="Cheng C."/>
            <person name="Hour A."/>
            <person name="Lee P."/>
            <person name="Lin S."/>
            <person name="Lin Y."/>
            <person name="Liou J."/>
            <person name="Liu S."/>
            <person name="Hsing Y."/>
            <person name="Raghuvanshi S."/>
            <person name="Mohanty A."/>
            <person name="Bharti A.K."/>
            <person name="Gaur A."/>
            <person name="Gupta V."/>
            <person name="Kumar D."/>
            <person name="Ravi V."/>
            <person name="Vij S."/>
            <person name="Kapur A."/>
            <person name="Khurana P."/>
            <person name="Khurana P."/>
            <person name="Khurana J.P."/>
            <person name="Tyagi A.K."/>
            <person name="Gaikwad K."/>
            <person name="Singh A."/>
            <person name="Dalal V."/>
            <person name="Srivastava S."/>
            <person name="Dixit A."/>
            <person name="Pal A.K."/>
            <person name="Ghazi I.A."/>
            <person name="Yadav M."/>
            <person name="Pandit A."/>
            <person name="Bhargava A."/>
            <person name="Sureshbabu K."/>
            <person name="Batra K."/>
            <person name="Sharma T.R."/>
            <person name="Mohapatra T."/>
            <person name="Singh N.K."/>
            <person name="Messing J."/>
            <person name="Nelson A.B."/>
            <person name="Fuks G."/>
            <person name="Kavchok S."/>
            <person name="Keizer G."/>
            <person name="Linton E."/>
            <person name="Llaca V."/>
            <person name="Song R."/>
            <person name="Tanyolac B."/>
            <person name="Young S."/>
            <person name="Ho-Il K."/>
            <person name="Hahn J.H."/>
            <person name="Sangsakoo G."/>
            <person name="Vanavichit A."/>
            <person name="de Mattos Luiz.A.T."/>
            <person name="Zimmer P.D."/>
            <person name="Malone G."/>
            <person name="Dellagostin O."/>
            <person name="de Oliveira A.C."/>
            <person name="Bevan M."/>
            <person name="Bancroft I."/>
            <person name="Minx P."/>
            <person name="Cordum H."/>
            <person name="Wilson R."/>
            <person name="Cheng Z."/>
            <person name="Jin W."/>
            <person name="Jiang J."/>
            <person name="Leong S.A."/>
            <person name="Iwama H."/>
            <person name="Gojobori T."/>
            <person name="Itoh T."/>
            <person name="Niimura Y."/>
            <person name="Fujii Y."/>
            <person name="Habara T."/>
            <person name="Sakai H."/>
            <person name="Sato Y."/>
            <person name="Wilson G."/>
            <person name="Kumar K."/>
            <person name="McCouch S."/>
            <person name="Juretic N."/>
            <person name="Hoen D."/>
            <person name="Wright S."/>
            <person name="Bruskiewich R."/>
            <person name="Bureau T."/>
            <person name="Miyao A."/>
            <person name="Hirochika H."/>
            <person name="Nishikawa T."/>
            <person name="Kadowaki K."/>
            <person name="Sugiura M."/>
            <person name="Burr B."/>
            <person name="Sasaki T."/>
        </authorList>
    </citation>
    <scope>NUCLEOTIDE SEQUENCE [LARGE SCALE GENOMIC DNA]</scope>
    <source>
        <strain evidence="6">cv. Nipponbare</strain>
    </source>
</reference>
<feature type="non-terminal residue" evidence="5">
    <location>
        <position position="1"/>
    </location>
</feature>
<dbReference type="eggNOG" id="KOG0673">
    <property type="taxonomic scope" value="Eukaryota"/>
</dbReference>
<evidence type="ECO:0000256" key="1">
    <source>
        <dbReference type="ARBA" id="ARBA00011947"/>
    </source>
</evidence>
<dbReference type="GO" id="GO:0032259">
    <property type="term" value="P:methylation"/>
    <property type="evidence" value="ECO:0007669"/>
    <property type="project" value="UniProtKB-KW"/>
</dbReference>
<name>A0A0P0Y4B5_ORYSJ</name>
<evidence type="ECO:0000256" key="3">
    <source>
        <dbReference type="ARBA" id="ARBA00022679"/>
    </source>
</evidence>
<feature type="domain" description="Thymidylate synthase/dCMP hydroxymethylase" evidence="4">
    <location>
        <begin position="9"/>
        <end position="58"/>
    </location>
</feature>
<sequence>ITSMHADYTVQVFDQLMDVIDKIKNNPDDKRIILSSWNPLDLKKMTIPPCHICLHNFMSSVGSYHARCINSLLIWDLVFHSTLHHILFRRTEYMIVHVCGMLPCTLLCDSV</sequence>
<dbReference type="EC" id="2.1.1.45" evidence="1"/>
<proteinExistence type="predicted"/>